<dbReference type="PATRIC" id="fig|361041.3.peg.2058"/>
<name>A0A0F5L904_9HYPH</name>
<dbReference type="Pfam" id="PF09857">
    <property type="entry name" value="YjhX_toxin"/>
    <property type="match status" value="1"/>
</dbReference>
<protein>
    <submittedName>
        <fullName evidence="1">Uncharacterized protein</fullName>
    </submittedName>
</protein>
<organism evidence="1 2">
    <name type="scientific">Devosia soli</name>
    <dbReference type="NCBI Taxonomy" id="361041"/>
    <lineage>
        <taxon>Bacteria</taxon>
        <taxon>Pseudomonadati</taxon>
        <taxon>Pseudomonadota</taxon>
        <taxon>Alphaproteobacteria</taxon>
        <taxon>Hyphomicrobiales</taxon>
        <taxon>Devosiaceae</taxon>
        <taxon>Devosia</taxon>
    </lineage>
</organism>
<dbReference type="EMBL" id="LAJG01000023">
    <property type="protein sequence ID" value="KKB78087.1"/>
    <property type="molecule type" value="Genomic_DNA"/>
</dbReference>
<dbReference type="Proteomes" id="UP000033514">
    <property type="component" value="Unassembled WGS sequence"/>
</dbReference>
<accession>A0A0F5L904</accession>
<dbReference type="InterPro" id="IPR018654">
    <property type="entry name" value="YjhX_toxin"/>
</dbReference>
<dbReference type="OrthoDB" id="7204880at2"/>
<dbReference type="STRING" id="361041.VW35_13360"/>
<evidence type="ECO:0000313" key="1">
    <source>
        <dbReference type="EMBL" id="KKB78087.1"/>
    </source>
</evidence>
<comment type="caution">
    <text evidence="1">The sequence shown here is derived from an EMBL/GenBank/DDBJ whole genome shotgun (WGS) entry which is preliminary data.</text>
</comment>
<gene>
    <name evidence="1" type="ORF">VW35_13360</name>
</gene>
<dbReference type="NCBIfam" id="NF010240">
    <property type="entry name" value="PRK13687.1"/>
    <property type="match status" value="1"/>
</dbReference>
<sequence>MNISRIERRVLGVLALGGRIDPVRDDEGRTVDVECYTREGWMMSDCSFDLFKRLRAKKVIASKRSGPYRITREGLEMLRG</sequence>
<reference evidence="1 2" key="1">
    <citation type="submission" date="2015-03" db="EMBL/GenBank/DDBJ databases">
        <authorList>
            <person name="Hassan Y.I."/>
            <person name="Lepp D."/>
            <person name="Zhou T."/>
        </authorList>
    </citation>
    <scope>NUCLEOTIDE SEQUENCE [LARGE SCALE GENOMIC DNA]</scope>
    <source>
        <strain evidence="1 2">GH2-10</strain>
    </source>
</reference>
<proteinExistence type="predicted"/>
<dbReference type="RefSeq" id="WP_046143545.1">
    <property type="nucleotide sequence ID" value="NZ_LAJG01000023.1"/>
</dbReference>
<keyword evidence="2" id="KW-1185">Reference proteome</keyword>
<dbReference type="AlphaFoldDB" id="A0A0F5L904"/>
<evidence type="ECO:0000313" key="2">
    <source>
        <dbReference type="Proteomes" id="UP000033514"/>
    </source>
</evidence>